<evidence type="ECO:0000256" key="3">
    <source>
        <dbReference type="ARBA" id="ARBA00022694"/>
    </source>
</evidence>
<dbReference type="Gene3D" id="3.30.70.3000">
    <property type="match status" value="1"/>
</dbReference>
<dbReference type="AlphaFoldDB" id="A0A4Y7LQY4"/>
<comment type="similarity">
    <text evidence="1 12">Belongs to the tRNA(His) guanylyltransferase family.</text>
</comment>
<feature type="binding site" evidence="13">
    <location>
        <begin position="75"/>
        <end position="76"/>
    </location>
    <ligand>
        <name>GTP</name>
        <dbReference type="ChEBI" id="CHEBI:37565"/>
    </ligand>
</feature>
<gene>
    <name evidence="17" type="primary">EOG090X0AR4</name>
</gene>
<feature type="binding site" evidence="14">
    <location>
        <position position="76"/>
    </location>
    <ligand>
        <name>Mg(2+)</name>
        <dbReference type="ChEBI" id="CHEBI:18420"/>
        <label>2</label>
        <note>catalytic</note>
    </ligand>
</feature>
<keyword evidence="5 12" id="KW-0479">Metal-binding</keyword>
<evidence type="ECO:0000256" key="13">
    <source>
        <dbReference type="PIRSR" id="PIRSR028980-1"/>
    </source>
</evidence>
<dbReference type="PANTHER" id="PTHR12729:SF6">
    <property type="entry name" value="TRNA(HIS) GUANYLYLTRANSFERASE-RELATED"/>
    <property type="match status" value="1"/>
</dbReference>
<dbReference type="GO" id="GO:0005525">
    <property type="term" value="F:GTP binding"/>
    <property type="evidence" value="ECO:0007669"/>
    <property type="project" value="UniProtKB-UniRule"/>
</dbReference>
<comment type="subunit">
    <text evidence="11">Homotetramer. Interacts with MFN1 and MFN2; functions as a guanyl-nucleotide exchange factor/GEF for MFN2 and also probably MFN1.</text>
</comment>
<name>A0A4Y7LQY4_9CRUS</name>
<evidence type="ECO:0000256" key="5">
    <source>
        <dbReference type="ARBA" id="ARBA00022723"/>
    </source>
</evidence>
<feature type="binding site" evidence="14">
    <location>
        <position position="29"/>
    </location>
    <ligand>
        <name>Mg(2+)</name>
        <dbReference type="ChEBI" id="CHEBI:18420"/>
        <label>2</label>
        <note>catalytic</note>
    </ligand>
</feature>
<evidence type="ECO:0000259" key="16">
    <source>
        <dbReference type="Pfam" id="PF14413"/>
    </source>
</evidence>
<evidence type="ECO:0000256" key="2">
    <source>
        <dbReference type="ARBA" id="ARBA00022679"/>
    </source>
</evidence>
<feature type="domain" description="Thg1 C-terminal" evidence="16">
    <location>
        <begin position="138"/>
        <end position="230"/>
    </location>
</feature>
<comment type="cofactor">
    <cofactor evidence="14">
        <name>Mg(2+)</name>
        <dbReference type="ChEBI" id="CHEBI:18420"/>
    </cofactor>
    <text evidence="14">Binds 2 magnesium ions per subunit.</text>
</comment>
<dbReference type="FunFam" id="3.30.70.3000:FF:000001">
    <property type="entry name" value="tRNA(His) guanylyltransferase"/>
    <property type="match status" value="1"/>
</dbReference>
<comment type="function">
    <text evidence="10">Adds a GMP to the 5'-end of tRNA(His) after transcription and RNase P cleavage. This step is essential for proper recognition of the tRNA and for the fidelity of protein synthesis. Also functions as a guanyl-nucleotide exchange factor/GEF for the MFN1 and MFN2 mitofusins thereby regulating mitochondrial fusion. By regulating both mitochondrial dynamics and bioenergetic function, it contributes to cell survival following oxidative stress.</text>
</comment>
<organism evidence="17">
    <name type="scientific">Eubosmina coregoni</name>
    <dbReference type="NCBI Taxonomy" id="186181"/>
    <lineage>
        <taxon>Eukaryota</taxon>
        <taxon>Metazoa</taxon>
        <taxon>Ecdysozoa</taxon>
        <taxon>Arthropoda</taxon>
        <taxon>Crustacea</taxon>
        <taxon>Branchiopoda</taxon>
        <taxon>Diplostraca</taxon>
        <taxon>Cladocera</taxon>
        <taxon>Anomopoda</taxon>
        <taxon>Bosminidae</taxon>
        <taxon>Eubosmina</taxon>
    </lineage>
</organism>
<evidence type="ECO:0000256" key="12">
    <source>
        <dbReference type="PIRNR" id="PIRNR028980"/>
    </source>
</evidence>
<dbReference type="Pfam" id="PF14413">
    <property type="entry name" value="Thg1C"/>
    <property type="match status" value="1"/>
</dbReference>
<dbReference type="GO" id="GO:0006400">
    <property type="term" value="P:tRNA modification"/>
    <property type="evidence" value="ECO:0007669"/>
    <property type="project" value="UniProtKB-UniRule"/>
</dbReference>
<evidence type="ECO:0000256" key="14">
    <source>
        <dbReference type="PIRSR" id="PIRSR028980-2"/>
    </source>
</evidence>
<evidence type="ECO:0000256" key="1">
    <source>
        <dbReference type="ARBA" id="ARBA00010113"/>
    </source>
</evidence>
<accession>A0A4Y7LQY4</accession>
<keyword evidence="2 12" id="KW-0808">Transferase</keyword>
<protein>
    <recommendedName>
        <fullName evidence="12">tRNA(His) guanylyltransferase</fullName>
        <ecNumber evidence="12">2.7.7.79</ecNumber>
    </recommendedName>
    <alternativeName>
        <fullName evidence="12">tRNA-histidine guanylyltransferase</fullName>
    </alternativeName>
</protein>
<evidence type="ECO:0000256" key="4">
    <source>
        <dbReference type="ARBA" id="ARBA00022695"/>
    </source>
</evidence>
<keyword evidence="6 12" id="KW-0547">Nucleotide-binding</keyword>
<keyword evidence="4 12" id="KW-0548">Nucleotidyltransferase</keyword>
<evidence type="ECO:0000256" key="7">
    <source>
        <dbReference type="ARBA" id="ARBA00022842"/>
    </source>
</evidence>
<evidence type="ECO:0000256" key="11">
    <source>
        <dbReference type="ARBA" id="ARBA00065710"/>
    </source>
</evidence>
<feature type="binding site" evidence="14">
    <location>
        <position position="76"/>
    </location>
    <ligand>
        <name>Mg(2+)</name>
        <dbReference type="ChEBI" id="CHEBI:18420"/>
        <label>1</label>
        <note>catalytic</note>
    </ligand>
</feature>
<feature type="domain" description="tRNAHis guanylyltransferase catalytic" evidence="15">
    <location>
        <begin position="6"/>
        <end position="135"/>
    </location>
</feature>
<dbReference type="InterPro" id="IPR007537">
    <property type="entry name" value="tRNAHis_GuaTrfase_Thg1"/>
</dbReference>
<evidence type="ECO:0000256" key="10">
    <source>
        <dbReference type="ARBA" id="ARBA00058346"/>
    </source>
</evidence>
<dbReference type="InterPro" id="IPR024956">
    <property type="entry name" value="tRNAHis_GuaTrfase_cat"/>
</dbReference>
<keyword evidence="3 12" id="KW-0819">tRNA processing</keyword>
<dbReference type="InterPro" id="IPR038469">
    <property type="entry name" value="tRNAHis_GuaTrfase_Thg1_sf"/>
</dbReference>
<evidence type="ECO:0000256" key="8">
    <source>
        <dbReference type="ARBA" id="ARBA00023134"/>
    </source>
</evidence>
<proteinExistence type="evidence at transcript level"/>
<dbReference type="PANTHER" id="PTHR12729">
    <property type="entry name" value="TRNA(HIS) GUANYLYLTRANSFERASE-RELATED"/>
    <property type="match status" value="1"/>
</dbReference>
<evidence type="ECO:0000256" key="6">
    <source>
        <dbReference type="ARBA" id="ARBA00022741"/>
    </source>
</evidence>
<evidence type="ECO:0000313" key="17">
    <source>
        <dbReference type="EMBL" id="SVE69975.1"/>
    </source>
</evidence>
<dbReference type="EMBL" id="LR000356">
    <property type="protein sequence ID" value="SVE69975.1"/>
    <property type="molecule type" value="mRNA"/>
</dbReference>
<feature type="binding site" evidence="14">
    <location>
        <position position="30"/>
    </location>
    <ligand>
        <name>Mg(2+)</name>
        <dbReference type="ChEBI" id="CHEBI:18420"/>
        <label>1</label>
        <note>catalytic</note>
    </ligand>
</feature>
<sequence>MAKSKFEYVRLYETEDKCLPNTWIIVRVDGKGFHRFSQDHSYEKPNDLRALALMSKAATTVMEEFKDICLAYGQSDEYSFVFKKECQVYSRRGSKLATYVSSLFASSFVFYWPDYFPSARSQYPPAFDGRVVLYPSDQNLRDYLSWRQADCHINNLYNTCFWALVQKEGLTPSQSEEKLRGTFSGEKNELLFSKFGINYNNESDLVKKGTVLIRKKVPVLLENGETRAKSQIVQQNIDLIGDEFWKENEHLLKS</sequence>
<comment type="catalytic activity">
    <reaction evidence="9 12">
        <text>a 5'-end ribonucleotide-tRNA(His) + GTP + ATP + H2O = a 5'-end phospho-guanosine-ribonucleotide-tRNA(His) + AMP + 2 diphosphate + H(+)</text>
        <dbReference type="Rhea" id="RHEA:54564"/>
        <dbReference type="Rhea" id="RHEA-COMP:14193"/>
        <dbReference type="Rhea" id="RHEA-COMP:14917"/>
        <dbReference type="ChEBI" id="CHEBI:15377"/>
        <dbReference type="ChEBI" id="CHEBI:15378"/>
        <dbReference type="ChEBI" id="CHEBI:30616"/>
        <dbReference type="ChEBI" id="CHEBI:33019"/>
        <dbReference type="ChEBI" id="CHEBI:37565"/>
        <dbReference type="ChEBI" id="CHEBI:138282"/>
        <dbReference type="ChEBI" id="CHEBI:141847"/>
        <dbReference type="ChEBI" id="CHEBI:456215"/>
        <dbReference type="EC" id="2.7.7.79"/>
    </reaction>
</comment>
<evidence type="ECO:0000256" key="9">
    <source>
        <dbReference type="ARBA" id="ARBA00047281"/>
    </source>
</evidence>
<reference evidence="17" key="1">
    <citation type="submission" date="2018-08" db="EMBL/GenBank/DDBJ databases">
        <authorList>
            <person name="Cornetti L."/>
        </authorList>
    </citation>
    <scope>NUCLEOTIDE SEQUENCE</scope>
    <source>
        <strain evidence="17">FI-BAL1-1</strain>
    </source>
</reference>
<dbReference type="InterPro" id="IPR025845">
    <property type="entry name" value="Thg1_C_dom"/>
</dbReference>
<dbReference type="GO" id="GO:0008193">
    <property type="term" value="F:tRNA guanylyltransferase activity"/>
    <property type="evidence" value="ECO:0007669"/>
    <property type="project" value="UniProtKB-UniRule"/>
</dbReference>
<dbReference type="Pfam" id="PF04446">
    <property type="entry name" value="Thg1"/>
    <property type="match status" value="1"/>
</dbReference>
<dbReference type="PIRSF" id="PIRSF028980">
    <property type="entry name" value="tRNAHis_guanylyltransferase"/>
    <property type="match status" value="1"/>
</dbReference>
<keyword evidence="7 12" id="KW-0460">Magnesium</keyword>
<dbReference type="GO" id="GO:0000287">
    <property type="term" value="F:magnesium ion binding"/>
    <property type="evidence" value="ECO:0007669"/>
    <property type="project" value="UniProtKB-UniRule"/>
</dbReference>
<feature type="binding site" evidence="13">
    <location>
        <begin position="29"/>
        <end position="34"/>
    </location>
    <ligand>
        <name>GTP</name>
        <dbReference type="ChEBI" id="CHEBI:37565"/>
    </ligand>
</feature>
<keyword evidence="8 12" id="KW-0342">GTP-binding</keyword>
<evidence type="ECO:0000259" key="15">
    <source>
        <dbReference type="Pfam" id="PF04446"/>
    </source>
</evidence>
<dbReference type="EC" id="2.7.7.79" evidence="12"/>
<feature type="binding site" evidence="14">
    <location>
        <position position="29"/>
    </location>
    <ligand>
        <name>Mg(2+)</name>
        <dbReference type="ChEBI" id="CHEBI:18420"/>
        <label>1</label>
        <note>catalytic</note>
    </ligand>
</feature>